<evidence type="ECO:0000259" key="6">
    <source>
        <dbReference type="PROSITE" id="PS50109"/>
    </source>
</evidence>
<evidence type="ECO:0000256" key="3">
    <source>
        <dbReference type="ARBA" id="ARBA00022777"/>
    </source>
</evidence>
<dbReference type="EMBL" id="CP000432">
    <property type="protein sequence ID" value="ABG99773.1"/>
    <property type="molecule type" value="Genomic_DNA"/>
</dbReference>
<feature type="domain" description="Histidine kinase" evidence="6">
    <location>
        <begin position="38"/>
        <end position="149"/>
    </location>
</feature>
<evidence type="ECO:0000256" key="4">
    <source>
        <dbReference type="ARBA" id="ARBA00023012"/>
    </source>
</evidence>
<gene>
    <name evidence="7" type="ordered locus">RHA1_ro08729</name>
</gene>
<reference evidence="8" key="1">
    <citation type="journal article" date="2006" name="Proc. Natl. Acad. Sci. U.S.A.">
        <title>The complete genome of Rhodococcus sp. RHA1 provides insights into a catabolic powerhouse.</title>
        <authorList>
            <person name="McLeod M.P."/>
            <person name="Warren R.L."/>
            <person name="Hsiao W.W.L."/>
            <person name="Araki N."/>
            <person name="Myhre M."/>
            <person name="Fernandes C."/>
            <person name="Miyazawa D."/>
            <person name="Wong W."/>
            <person name="Lillquist A.L."/>
            <person name="Wang D."/>
            <person name="Dosanjh M."/>
            <person name="Hara H."/>
            <person name="Petrescu A."/>
            <person name="Morin R.D."/>
            <person name="Yang G."/>
            <person name="Stott J.M."/>
            <person name="Schein J.E."/>
            <person name="Shin H."/>
            <person name="Smailus D."/>
            <person name="Siddiqui A.S."/>
            <person name="Marra M.A."/>
            <person name="Jones S.J.M."/>
            <person name="Holt R."/>
            <person name="Brinkman F.S.L."/>
            <person name="Miyauchi K."/>
            <person name="Fukuda M."/>
            <person name="Davies J.E."/>
            <person name="Mohn W.W."/>
            <person name="Eltis L.D."/>
        </authorList>
    </citation>
    <scope>NUCLEOTIDE SEQUENCE [LARGE SCALE GENOMIC DNA]</scope>
    <source>
        <strain evidence="8">RHA1</strain>
    </source>
</reference>
<dbReference type="GO" id="GO:0005886">
    <property type="term" value="C:plasma membrane"/>
    <property type="evidence" value="ECO:0007669"/>
    <property type="project" value="TreeGrafter"/>
</dbReference>
<dbReference type="PANTHER" id="PTHR45569">
    <property type="entry name" value="SENSOR PROTEIN KDPD"/>
    <property type="match status" value="1"/>
</dbReference>
<dbReference type="PROSITE" id="PS50109">
    <property type="entry name" value="HIS_KIN"/>
    <property type="match status" value="1"/>
</dbReference>
<keyword evidence="3 7" id="KW-0418">Kinase</keyword>
<dbReference type="KEGG" id="rha:RHA1_ro08729"/>
<dbReference type="InterPro" id="IPR036890">
    <property type="entry name" value="HATPase_C_sf"/>
</dbReference>
<feature type="region of interest" description="Disordered" evidence="5">
    <location>
        <begin position="208"/>
        <end position="229"/>
    </location>
</feature>
<geneLocation type="plasmid" evidence="7 8">
    <name>pRHL1</name>
</geneLocation>
<evidence type="ECO:0000256" key="5">
    <source>
        <dbReference type="SAM" id="MobiDB-lite"/>
    </source>
</evidence>
<dbReference type="PANTHER" id="PTHR45569:SF1">
    <property type="entry name" value="SENSOR PROTEIN KDPD"/>
    <property type="match status" value="1"/>
</dbReference>
<feature type="compositionally biased region" description="Basic and acidic residues" evidence="5">
    <location>
        <begin position="258"/>
        <end position="284"/>
    </location>
</feature>
<evidence type="ECO:0000256" key="2">
    <source>
        <dbReference type="ARBA" id="ARBA00012438"/>
    </source>
</evidence>
<dbReference type="Proteomes" id="UP000008710">
    <property type="component" value="Plasmid pRHL1"/>
</dbReference>
<sequence>MYVDEIVHRALVGVGRGTPGYGRAGPDRIHVDVGAVSVLADPGLLERVMANLADNALGYADDCPVRIGAARSGTRATITVADRGPGIPRDAEDAVFAPFQRLGDRDNTTGIGLGLSVVRGFVEAMGGTITATDTPGGGLTMVVDLPSGEENGDAPPRAHPGIPGTPSITARNTLITLVPQSVTNGATGIAWCPLPTRHHQRYRTDHRWGESAARPVPDEPAVGTRAGPGRAGRVLRYRIIGAAPTKEPTITTVTTRSPTREHPFPHEKPTGTDQRRPAAAEREEGVRVIREIDWRTASRGDAVMASGWDR</sequence>
<evidence type="ECO:0000256" key="1">
    <source>
        <dbReference type="ARBA" id="ARBA00000085"/>
    </source>
</evidence>
<dbReference type="SUPFAM" id="SSF55874">
    <property type="entry name" value="ATPase domain of HSP90 chaperone/DNA topoisomerase II/histidine kinase"/>
    <property type="match status" value="1"/>
</dbReference>
<accession>Q0RY63</accession>
<protein>
    <recommendedName>
        <fullName evidence="2">histidine kinase</fullName>
        <ecNumber evidence="2">2.7.13.3</ecNumber>
    </recommendedName>
</protein>
<dbReference type="EC" id="2.7.13.3" evidence="2"/>
<keyword evidence="4" id="KW-0902">Two-component regulatory system</keyword>
<keyword evidence="7" id="KW-0808">Transferase</keyword>
<dbReference type="Gene3D" id="3.30.565.10">
    <property type="entry name" value="Histidine kinase-like ATPase, C-terminal domain"/>
    <property type="match status" value="1"/>
</dbReference>
<comment type="catalytic activity">
    <reaction evidence="1">
        <text>ATP + protein L-histidine = ADP + protein N-phospho-L-histidine.</text>
        <dbReference type="EC" id="2.7.13.3"/>
    </reaction>
</comment>
<dbReference type="GO" id="GO:0000155">
    <property type="term" value="F:phosphorelay sensor kinase activity"/>
    <property type="evidence" value="ECO:0007669"/>
    <property type="project" value="TreeGrafter"/>
</dbReference>
<evidence type="ECO:0000313" key="7">
    <source>
        <dbReference type="EMBL" id="ABG99773.1"/>
    </source>
</evidence>
<organism evidence="7 8">
    <name type="scientific">Rhodococcus jostii (strain RHA1)</name>
    <dbReference type="NCBI Taxonomy" id="101510"/>
    <lineage>
        <taxon>Bacteria</taxon>
        <taxon>Bacillati</taxon>
        <taxon>Actinomycetota</taxon>
        <taxon>Actinomycetes</taxon>
        <taxon>Mycobacteriales</taxon>
        <taxon>Nocardiaceae</taxon>
        <taxon>Rhodococcus</taxon>
    </lineage>
</organism>
<dbReference type="Pfam" id="PF02518">
    <property type="entry name" value="HATPase_c"/>
    <property type="match status" value="1"/>
</dbReference>
<dbReference type="CDD" id="cd00075">
    <property type="entry name" value="HATPase"/>
    <property type="match status" value="1"/>
</dbReference>
<keyword evidence="7" id="KW-0614">Plasmid</keyword>
<dbReference type="SMART" id="SM00387">
    <property type="entry name" value="HATPase_c"/>
    <property type="match status" value="1"/>
</dbReference>
<feature type="region of interest" description="Disordered" evidence="5">
    <location>
        <begin position="254"/>
        <end position="284"/>
    </location>
</feature>
<dbReference type="InterPro" id="IPR003594">
    <property type="entry name" value="HATPase_dom"/>
</dbReference>
<dbReference type="PRINTS" id="PR00344">
    <property type="entry name" value="BCTRLSENSOR"/>
</dbReference>
<evidence type="ECO:0000313" key="8">
    <source>
        <dbReference type="Proteomes" id="UP000008710"/>
    </source>
</evidence>
<dbReference type="HOGENOM" id="CLU_896810_0_0_11"/>
<dbReference type="InterPro" id="IPR052023">
    <property type="entry name" value="Histidine_kinase_KdpD"/>
</dbReference>
<proteinExistence type="predicted"/>
<name>Q0RY63_RHOJR</name>
<dbReference type="InterPro" id="IPR004358">
    <property type="entry name" value="Sig_transdc_His_kin-like_C"/>
</dbReference>
<dbReference type="InterPro" id="IPR005467">
    <property type="entry name" value="His_kinase_dom"/>
</dbReference>
<dbReference type="AlphaFoldDB" id="Q0RY63"/>